<dbReference type="SUPFAM" id="SSF55136">
    <property type="entry name" value="Probable bacterial effector-binding domain"/>
    <property type="match status" value="1"/>
</dbReference>
<evidence type="ECO:0000256" key="1">
    <source>
        <dbReference type="SAM" id="MobiDB-lite"/>
    </source>
</evidence>
<dbReference type="PANTHER" id="PTHR15949">
    <property type="entry name" value="TESTIS-EXPRESSED PROTEIN 264"/>
    <property type="match status" value="1"/>
</dbReference>
<reference evidence="2" key="1">
    <citation type="submission" date="2019-06" db="EMBL/GenBank/DDBJ databases">
        <authorList>
            <consortium name="Wellcome Sanger Institute Data Sharing"/>
        </authorList>
    </citation>
    <scope>NUCLEOTIDE SEQUENCE [LARGE SCALE GENOMIC DNA]</scope>
</reference>
<feature type="region of interest" description="Disordered" evidence="1">
    <location>
        <begin position="201"/>
        <end position="309"/>
    </location>
</feature>
<evidence type="ECO:0000313" key="2">
    <source>
        <dbReference type="Ensembl" id="ENSSORP00005000094.1"/>
    </source>
</evidence>
<dbReference type="RefSeq" id="XP_029989273.1">
    <property type="nucleotide sequence ID" value="XM_030133413.1"/>
</dbReference>
<proteinExistence type="predicted"/>
<evidence type="ECO:0000313" key="3">
    <source>
        <dbReference type="Proteomes" id="UP000472271"/>
    </source>
</evidence>
<organism evidence="2 3">
    <name type="scientific">Sphaeramia orbicularis</name>
    <name type="common">orbiculate cardinalfish</name>
    <dbReference type="NCBI Taxonomy" id="375764"/>
    <lineage>
        <taxon>Eukaryota</taxon>
        <taxon>Metazoa</taxon>
        <taxon>Chordata</taxon>
        <taxon>Craniata</taxon>
        <taxon>Vertebrata</taxon>
        <taxon>Euteleostomi</taxon>
        <taxon>Actinopterygii</taxon>
        <taxon>Neopterygii</taxon>
        <taxon>Teleostei</taxon>
        <taxon>Neoteleostei</taxon>
        <taxon>Acanthomorphata</taxon>
        <taxon>Gobiaria</taxon>
        <taxon>Kurtiformes</taxon>
        <taxon>Apogonoidei</taxon>
        <taxon>Apogonidae</taxon>
        <taxon>Apogoninae</taxon>
        <taxon>Sphaeramia</taxon>
    </lineage>
</organism>
<reference evidence="2" key="3">
    <citation type="submission" date="2025-09" db="UniProtKB">
        <authorList>
            <consortium name="Ensembl"/>
        </authorList>
    </citation>
    <scope>IDENTIFICATION</scope>
</reference>
<reference evidence="2" key="2">
    <citation type="submission" date="2025-08" db="UniProtKB">
        <authorList>
            <consortium name="Ensembl"/>
        </authorList>
    </citation>
    <scope>IDENTIFICATION</scope>
</reference>
<dbReference type="PANTHER" id="PTHR15949:SF3">
    <property type="entry name" value="TESTIS-EXPRESSED PROTEIN 264"/>
    <property type="match status" value="1"/>
</dbReference>
<dbReference type="GO" id="GO:0106300">
    <property type="term" value="P:protein-DNA covalent cross-linking repair"/>
    <property type="evidence" value="ECO:0007669"/>
    <property type="project" value="TreeGrafter"/>
</dbReference>
<dbReference type="GO" id="GO:0005634">
    <property type="term" value="C:nucleus"/>
    <property type="evidence" value="ECO:0007669"/>
    <property type="project" value="TreeGrafter"/>
</dbReference>
<dbReference type="AlphaFoldDB" id="A0A672Y8L0"/>
<dbReference type="GO" id="GO:0005657">
    <property type="term" value="C:replication fork"/>
    <property type="evidence" value="ECO:0007669"/>
    <property type="project" value="TreeGrafter"/>
</dbReference>
<dbReference type="CTD" id="100000155"/>
<dbReference type="GeneID" id="115418882"/>
<dbReference type="OrthoDB" id="2140079at2759"/>
<sequence>MSDWVSVLVLISLLVCLVTLAAYIVYSGLLSDIIIITGSPPIKKITFAYKFIVGPYKNCGQAFMESHNIGPKLQCLGVFYDDPKEVPGPQCRYAVGSILSEGENKADENLLHRYEASGFNVFSFPEVTHVVTTSFPHRTYLSIILGVKRVYPRLDCYIKERKLCAHPFLEIYRDGQIHYMAPLARQGDFYVPEIRPLEKRLSEQEESHSDTGVSGADSNSEYSSGSGILLSDSREPSPAASSVHSSPIWDQEDRNYRGKSSGGASFEDLDWEKDGGRQEEGDGMNNVDSTQKREEVPAQEWWGVVGGEE</sequence>
<name>A0A672Y8L0_9TELE</name>
<feature type="compositionally biased region" description="Polar residues" evidence="1">
    <location>
        <begin position="210"/>
        <end position="226"/>
    </location>
</feature>
<dbReference type="Proteomes" id="UP000472271">
    <property type="component" value="Chromosome 5"/>
</dbReference>
<keyword evidence="3" id="KW-1185">Reference proteome</keyword>
<feature type="compositionally biased region" description="Low complexity" evidence="1">
    <location>
        <begin position="236"/>
        <end position="247"/>
    </location>
</feature>
<dbReference type="Ensembl" id="ENSSORT00005000109.1">
    <property type="protein sequence ID" value="ENSSORP00005000094.1"/>
    <property type="gene ID" value="ENSSORG00005000080.1"/>
</dbReference>
<dbReference type="InterPro" id="IPR011256">
    <property type="entry name" value="Reg_factor_effector_dom_sf"/>
</dbReference>
<dbReference type="GO" id="GO:0005789">
    <property type="term" value="C:endoplasmic reticulum membrane"/>
    <property type="evidence" value="ECO:0007669"/>
    <property type="project" value="TreeGrafter"/>
</dbReference>
<protein>
    <submittedName>
        <fullName evidence="2">Testis-expressed protein 264-like</fullName>
    </submittedName>
</protein>
<dbReference type="Gene3D" id="3.20.80.10">
    <property type="entry name" value="Regulatory factor, effector binding domain"/>
    <property type="match status" value="1"/>
</dbReference>
<dbReference type="GO" id="GO:0061709">
    <property type="term" value="P:reticulophagy"/>
    <property type="evidence" value="ECO:0007669"/>
    <property type="project" value="TreeGrafter"/>
</dbReference>
<dbReference type="InParanoid" id="A0A672Y8L0"/>
<accession>A0A672Y8L0</accession>
<gene>
    <name evidence="2" type="primary">LOC115418882</name>
</gene>
<dbReference type="GO" id="GO:0000421">
    <property type="term" value="C:autophagosome membrane"/>
    <property type="evidence" value="ECO:0007669"/>
    <property type="project" value="TreeGrafter"/>
</dbReference>